<reference evidence="7" key="1">
    <citation type="journal article" date="2019" name="Int. J. Syst. Evol. Microbiol.">
        <title>The Global Catalogue of Microorganisms (GCM) 10K type strain sequencing project: providing services to taxonomists for standard genome sequencing and annotation.</title>
        <authorList>
            <consortium name="The Broad Institute Genomics Platform"/>
            <consortium name="The Broad Institute Genome Sequencing Center for Infectious Disease"/>
            <person name="Wu L."/>
            <person name="Ma J."/>
        </authorList>
    </citation>
    <scope>NUCLEOTIDE SEQUENCE [LARGE SCALE GENOMIC DNA]</scope>
    <source>
        <strain evidence="7">CGMCC 1.15928</strain>
    </source>
</reference>
<name>A0ABQ1J719_9PROT</name>
<dbReference type="PANTHER" id="PTHR42693">
    <property type="entry name" value="ARYLSULFATASE FAMILY MEMBER"/>
    <property type="match status" value="1"/>
</dbReference>
<dbReference type="EMBL" id="BMKF01000001">
    <property type="protein sequence ID" value="GGB61659.1"/>
    <property type="molecule type" value="Genomic_DNA"/>
</dbReference>
<comment type="similarity">
    <text evidence="1">Belongs to the sulfatase family.</text>
</comment>
<dbReference type="Pfam" id="PF00884">
    <property type="entry name" value="Sulfatase"/>
    <property type="match status" value="1"/>
</dbReference>
<dbReference type="SUPFAM" id="SSF53649">
    <property type="entry name" value="Alkaline phosphatase-like"/>
    <property type="match status" value="1"/>
</dbReference>
<evidence type="ECO:0000259" key="5">
    <source>
        <dbReference type="Pfam" id="PF00884"/>
    </source>
</evidence>
<dbReference type="CDD" id="cd16027">
    <property type="entry name" value="SGSH"/>
    <property type="match status" value="1"/>
</dbReference>
<dbReference type="PANTHER" id="PTHR42693:SF53">
    <property type="entry name" value="ENDO-4-O-SULFATASE"/>
    <property type="match status" value="1"/>
</dbReference>
<dbReference type="Proteomes" id="UP000628854">
    <property type="component" value="Unassembled WGS sequence"/>
</dbReference>
<evidence type="ECO:0000313" key="7">
    <source>
        <dbReference type="Proteomes" id="UP000628854"/>
    </source>
</evidence>
<keyword evidence="3" id="KW-0378">Hydrolase</keyword>
<evidence type="ECO:0000256" key="3">
    <source>
        <dbReference type="ARBA" id="ARBA00022801"/>
    </source>
</evidence>
<accession>A0ABQ1J719</accession>
<dbReference type="PROSITE" id="PS51257">
    <property type="entry name" value="PROKAR_LIPOPROTEIN"/>
    <property type="match status" value="1"/>
</dbReference>
<protein>
    <recommendedName>
        <fullName evidence="5">Sulfatase N-terminal domain-containing protein</fullName>
    </recommendedName>
</protein>
<dbReference type="Gene3D" id="3.40.720.10">
    <property type="entry name" value="Alkaline Phosphatase, subunit A"/>
    <property type="match status" value="1"/>
</dbReference>
<keyword evidence="4" id="KW-0106">Calcium</keyword>
<dbReference type="PROSITE" id="PS00523">
    <property type="entry name" value="SULFATASE_1"/>
    <property type="match status" value="1"/>
</dbReference>
<proteinExistence type="inferred from homology"/>
<gene>
    <name evidence="6" type="ORF">GCM10011503_07830</name>
</gene>
<feature type="domain" description="Sulfatase N-terminal" evidence="5">
    <location>
        <begin position="32"/>
        <end position="338"/>
    </location>
</feature>
<comment type="caution">
    <text evidence="6">The sequence shown here is derived from an EMBL/GenBank/DDBJ whole genome shotgun (WGS) entry which is preliminary data.</text>
</comment>
<evidence type="ECO:0000256" key="4">
    <source>
        <dbReference type="ARBA" id="ARBA00022837"/>
    </source>
</evidence>
<sequence>MMLRTFLTALVLVAAAGCQSVPGEAGRAAQRPNILLVVFEDMSLKVGAFGDPVATTPILDSLAQESILFPNTFTTAGVCAPSRASLITGVHQQTLGAQHMRTHAFETDFEPSGFEIGYAAVPPPEVKAFPELLRQSGYYTFAGYGGWVISNKKDYQFGTPFTVWDEDSEAASWRGRAPGQPFFGMVTLATTHESFLFPVPAIRDTELAKTVAARNERLLSGKVAVTDPSDVTVPAWLPDVSEVRREIATQYDNIAFTEQKLAMLLEDLERDGLADDTIVIVTTDHGDGFPRAKRSVYDSGIRVPLLVRFPDGRGASEVRDELVSFVDLAPTILSLAGAPTPEWLHGQVFLGEARDAPNSYIFAASDRMDQWMDRSKAVRDERYKLIRNYMPQVALLQPVAFREELRSMQALQRLHDEGRLSDLQASYLDVPRARLELYDMEEDPEETRNLAGKPALRAVRQRLVDALDDWLERTPDLSAVFETEMVEAMWPGGRQPVTSAPSISVSRADDSGLVLASETEGASIAWRRQGNAAGAWQLYTPGTRLPADPCIEARAVRYGYGASDIVTNCVQDGDTAKTGEGEH</sequence>
<keyword evidence="2" id="KW-0479">Metal-binding</keyword>
<evidence type="ECO:0000256" key="2">
    <source>
        <dbReference type="ARBA" id="ARBA00022723"/>
    </source>
</evidence>
<dbReference type="InterPro" id="IPR000917">
    <property type="entry name" value="Sulfatase_N"/>
</dbReference>
<dbReference type="InterPro" id="IPR024607">
    <property type="entry name" value="Sulfatase_CS"/>
</dbReference>
<keyword evidence="7" id="KW-1185">Reference proteome</keyword>
<dbReference type="InterPro" id="IPR017850">
    <property type="entry name" value="Alkaline_phosphatase_core_sf"/>
</dbReference>
<evidence type="ECO:0000313" key="6">
    <source>
        <dbReference type="EMBL" id="GGB61659.1"/>
    </source>
</evidence>
<organism evidence="6 7">
    <name type="scientific">Henriciella pelagia</name>
    <dbReference type="NCBI Taxonomy" id="1977912"/>
    <lineage>
        <taxon>Bacteria</taxon>
        <taxon>Pseudomonadati</taxon>
        <taxon>Pseudomonadota</taxon>
        <taxon>Alphaproteobacteria</taxon>
        <taxon>Hyphomonadales</taxon>
        <taxon>Hyphomonadaceae</taxon>
        <taxon>Henriciella</taxon>
    </lineage>
</organism>
<evidence type="ECO:0000256" key="1">
    <source>
        <dbReference type="ARBA" id="ARBA00008779"/>
    </source>
</evidence>
<dbReference type="InterPro" id="IPR050738">
    <property type="entry name" value="Sulfatase"/>
</dbReference>